<dbReference type="AlphaFoldDB" id="A0A8J3F6S7"/>
<reference evidence="1" key="1">
    <citation type="journal article" date="2014" name="Int. J. Syst. Evol. Microbiol.">
        <title>Complete genome sequence of Corynebacterium casei LMG S-19264T (=DSM 44701T), isolated from a smear-ripened cheese.</title>
        <authorList>
            <consortium name="US DOE Joint Genome Institute (JGI-PGF)"/>
            <person name="Walter F."/>
            <person name="Albersmeier A."/>
            <person name="Kalinowski J."/>
            <person name="Ruckert C."/>
        </authorList>
    </citation>
    <scope>NUCLEOTIDE SEQUENCE</scope>
    <source>
        <strain evidence="1">CCM 7664</strain>
    </source>
</reference>
<gene>
    <name evidence="1" type="ORF">GCM10011430_23270</name>
</gene>
<sequence>MGEKASKTVVAVFILIGGEVPVFKAVFHSENALKRDFARPIIGEKQKAFLRVQKALIKYASASRHT</sequence>
<dbReference type="EMBL" id="BMDP01000003">
    <property type="protein sequence ID" value="GGI55153.1"/>
    <property type="molecule type" value="Genomic_DNA"/>
</dbReference>
<evidence type="ECO:0000313" key="1">
    <source>
        <dbReference type="EMBL" id="GGI55153.1"/>
    </source>
</evidence>
<dbReference type="Proteomes" id="UP000627205">
    <property type="component" value="Unassembled WGS sequence"/>
</dbReference>
<reference evidence="1" key="2">
    <citation type="submission" date="2020-09" db="EMBL/GenBank/DDBJ databases">
        <authorList>
            <person name="Sun Q."/>
            <person name="Sedlacek I."/>
        </authorList>
    </citation>
    <scope>NUCLEOTIDE SEQUENCE</scope>
    <source>
        <strain evidence="1">CCM 7664</strain>
    </source>
</reference>
<name>A0A8J3F6S7_9BURK</name>
<proteinExistence type="predicted"/>
<organism evidence="1 2">
    <name type="scientific">Oxalicibacterium solurbis</name>
    <dbReference type="NCBI Taxonomy" id="69280"/>
    <lineage>
        <taxon>Bacteria</taxon>
        <taxon>Pseudomonadati</taxon>
        <taxon>Pseudomonadota</taxon>
        <taxon>Betaproteobacteria</taxon>
        <taxon>Burkholderiales</taxon>
        <taxon>Oxalobacteraceae</taxon>
        <taxon>Oxalicibacterium</taxon>
    </lineage>
</organism>
<accession>A0A8J3F6S7</accession>
<protein>
    <submittedName>
        <fullName evidence="1">Uncharacterized protein</fullName>
    </submittedName>
</protein>
<evidence type="ECO:0000313" key="2">
    <source>
        <dbReference type="Proteomes" id="UP000627205"/>
    </source>
</evidence>
<keyword evidence="2" id="KW-1185">Reference proteome</keyword>
<comment type="caution">
    <text evidence="1">The sequence shown here is derived from an EMBL/GenBank/DDBJ whole genome shotgun (WGS) entry which is preliminary data.</text>
</comment>